<dbReference type="Gene3D" id="1.10.1330.10">
    <property type="entry name" value="Dockerin domain"/>
    <property type="match status" value="1"/>
</dbReference>
<evidence type="ECO:0000313" key="9">
    <source>
        <dbReference type="Proteomes" id="UP000318626"/>
    </source>
</evidence>
<feature type="domain" description="Cadherin" evidence="7">
    <location>
        <begin position="1591"/>
        <end position="1708"/>
    </location>
</feature>
<proteinExistence type="predicted"/>
<dbReference type="Gene3D" id="2.60.40.60">
    <property type="entry name" value="Cadherins"/>
    <property type="match status" value="7"/>
</dbReference>
<feature type="domain" description="Cadherin" evidence="7">
    <location>
        <begin position="538"/>
        <end position="649"/>
    </location>
</feature>
<feature type="compositionally biased region" description="Low complexity" evidence="5">
    <location>
        <begin position="339"/>
        <end position="353"/>
    </location>
</feature>
<dbReference type="GO" id="GO:0000272">
    <property type="term" value="P:polysaccharide catabolic process"/>
    <property type="evidence" value="ECO:0007669"/>
    <property type="project" value="InterPro"/>
</dbReference>
<dbReference type="InterPro" id="IPR044016">
    <property type="entry name" value="Big_13"/>
</dbReference>
<dbReference type="GO" id="GO:0016342">
    <property type="term" value="C:catenin complex"/>
    <property type="evidence" value="ECO:0007669"/>
    <property type="project" value="TreeGrafter"/>
</dbReference>
<dbReference type="InterPro" id="IPR041498">
    <property type="entry name" value="Big_6"/>
</dbReference>
<dbReference type="PROSITE" id="PS50268">
    <property type="entry name" value="CADHERIN_2"/>
    <property type="match status" value="8"/>
</dbReference>
<dbReference type="InterPro" id="IPR018247">
    <property type="entry name" value="EF_Hand_1_Ca_BS"/>
</dbReference>
<dbReference type="InterPro" id="IPR002126">
    <property type="entry name" value="Cadherin-like_dom"/>
</dbReference>
<dbReference type="SUPFAM" id="SSF49313">
    <property type="entry name" value="Cadherin-like"/>
    <property type="match status" value="6"/>
</dbReference>
<keyword evidence="3" id="KW-0106">Calcium</keyword>
<dbReference type="Pfam" id="PF17936">
    <property type="entry name" value="Big_6"/>
    <property type="match status" value="1"/>
</dbReference>
<feature type="domain" description="Cadherin" evidence="7">
    <location>
        <begin position="1113"/>
        <end position="1244"/>
    </location>
</feature>
<keyword evidence="9" id="KW-1185">Reference proteome</keyword>
<dbReference type="Proteomes" id="UP000318626">
    <property type="component" value="Chromosome"/>
</dbReference>
<evidence type="ECO:0000259" key="7">
    <source>
        <dbReference type="PROSITE" id="PS50268"/>
    </source>
</evidence>
<feature type="domain" description="EF-hand" evidence="6">
    <location>
        <begin position="2469"/>
        <end position="2504"/>
    </location>
</feature>
<feature type="domain" description="Cadherin" evidence="7">
    <location>
        <begin position="766"/>
        <end position="885"/>
    </location>
</feature>
<accession>A0A518C721</accession>
<keyword evidence="2" id="KW-0677">Repeat</keyword>
<organism evidence="8 9">
    <name type="scientific">Bremerella volcania</name>
    <dbReference type="NCBI Taxonomy" id="2527984"/>
    <lineage>
        <taxon>Bacteria</taxon>
        <taxon>Pseudomonadati</taxon>
        <taxon>Planctomycetota</taxon>
        <taxon>Planctomycetia</taxon>
        <taxon>Pirellulales</taxon>
        <taxon>Pirellulaceae</taxon>
        <taxon>Bremerella</taxon>
    </lineage>
</organism>
<dbReference type="InterPro" id="IPR002048">
    <property type="entry name" value="EF_hand_dom"/>
</dbReference>
<evidence type="ECO:0000256" key="5">
    <source>
        <dbReference type="SAM" id="MobiDB-lite"/>
    </source>
</evidence>
<dbReference type="EMBL" id="CP036289">
    <property type="protein sequence ID" value="QDU75025.1"/>
    <property type="molecule type" value="Genomic_DNA"/>
</dbReference>
<dbReference type="InterPro" id="IPR036439">
    <property type="entry name" value="Dockerin_dom_sf"/>
</dbReference>
<feature type="domain" description="Cadherin" evidence="7">
    <location>
        <begin position="879"/>
        <end position="989"/>
    </location>
</feature>
<dbReference type="GO" id="GO:0016477">
    <property type="term" value="P:cell migration"/>
    <property type="evidence" value="ECO:0007669"/>
    <property type="project" value="TreeGrafter"/>
</dbReference>
<name>A0A518C721_9BACT</name>
<keyword evidence="4" id="KW-0472">Membrane</keyword>
<dbReference type="PRINTS" id="PR00205">
    <property type="entry name" value="CADHERIN"/>
</dbReference>
<dbReference type="Pfam" id="PF00028">
    <property type="entry name" value="Cadherin"/>
    <property type="match status" value="5"/>
</dbReference>
<dbReference type="InterPro" id="IPR011992">
    <property type="entry name" value="EF-hand-dom_pair"/>
</dbReference>
<reference evidence="9" key="1">
    <citation type="submission" date="2019-02" db="EMBL/GenBank/DDBJ databases">
        <title>Deep-cultivation of Planctomycetes and their phenomic and genomic characterization uncovers novel biology.</title>
        <authorList>
            <person name="Wiegand S."/>
            <person name="Jogler M."/>
            <person name="Boedeker C."/>
            <person name="Pinto D."/>
            <person name="Vollmers J."/>
            <person name="Rivas-Marin E."/>
            <person name="Kohn T."/>
            <person name="Peeters S.H."/>
            <person name="Heuer A."/>
            <person name="Rast P."/>
            <person name="Oberbeckmann S."/>
            <person name="Bunk B."/>
            <person name="Jeske O."/>
            <person name="Meyerdierks A."/>
            <person name="Storesund J.E."/>
            <person name="Kallscheuer N."/>
            <person name="Luecker S."/>
            <person name="Lage O.M."/>
            <person name="Pohl T."/>
            <person name="Merkel B.J."/>
            <person name="Hornburger P."/>
            <person name="Mueller R.-W."/>
            <person name="Bruemmer F."/>
            <person name="Labrenz M."/>
            <person name="Spormann A.M."/>
            <person name="Op den Camp H."/>
            <person name="Overmann J."/>
            <person name="Amann R."/>
            <person name="Jetten M.S.M."/>
            <person name="Mascher T."/>
            <person name="Medema M.H."/>
            <person name="Devos D.P."/>
            <person name="Kaster A.-K."/>
            <person name="Ovreas L."/>
            <person name="Rohde M."/>
            <person name="Galperin M.Y."/>
            <person name="Jogler C."/>
        </authorList>
    </citation>
    <scope>NUCLEOTIDE SEQUENCE [LARGE SCALE GENOMIC DNA]</scope>
    <source>
        <strain evidence="9">Pan97</strain>
    </source>
</reference>
<dbReference type="SUPFAM" id="SSF55486">
    <property type="entry name" value="Metalloproteases ('zincins'), catalytic domain"/>
    <property type="match status" value="1"/>
</dbReference>
<dbReference type="SUPFAM" id="SSF47473">
    <property type="entry name" value="EF-hand"/>
    <property type="match status" value="1"/>
</dbReference>
<dbReference type="PROSITE" id="PS50222">
    <property type="entry name" value="EF_HAND_2"/>
    <property type="match status" value="1"/>
</dbReference>
<dbReference type="InterPro" id="IPR013783">
    <property type="entry name" value="Ig-like_fold"/>
</dbReference>
<dbReference type="InterPro" id="IPR039808">
    <property type="entry name" value="Cadherin"/>
</dbReference>
<dbReference type="Gene3D" id="2.60.40.10">
    <property type="entry name" value="Immunoglobulins"/>
    <property type="match status" value="3"/>
</dbReference>
<dbReference type="InterPro" id="IPR015919">
    <property type="entry name" value="Cadherin-like_sf"/>
</dbReference>
<feature type="domain" description="Cadherin" evidence="7">
    <location>
        <begin position="1279"/>
        <end position="1366"/>
    </location>
</feature>
<dbReference type="PANTHER" id="PTHR24027:SF438">
    <property type="entry name" value="CADHERIN 23"/>
    <property type="match status" value="1"/>
</dbReference>
<feature type="region of interest" description="Disordered" evidence="5">
    <location>
        <begin position="339"/>
        <end position="364"/>
    </location>
</feature>
<comment type="subcellular location">
    <subcellularLocation>
        <location evidence="1">Membrane</location>
    </subcellularLocation>
</comment>
<evidence type="ECO:0000256" key="2">
    <source>
        <dbReference type="ARBA" id="ARBA00022737"/>
    </source>
</evidence>
<protein>
    <submittedName>
        <fullName evidence="8">Cadherin domain protein</fullName>
    </submittedName>
</protein>
<sequence>MRLESLEIRDLLAANTLDFVDNLEIGSPGEKRDLQLEVDPSSGTAIVALRIQGTSGNLDPAIPLVFIQDTDRNNPANHVPLMQAMANANGSTDSVVLFEVSAGANFTIEVGGTSGSGGFLAEVMLFGSTDGDGTVSENEYMRSVAAELQARGAGNHNTAAYFQSVYGIDFNTSQYNAAFDANLNGKIDGFEVGYVESNMGGAPVILDLIGDNEAPAVEAAVAVDTGSSTTDNITSDTTGISGTITDFSKIVSAEISIVGGTGGSIDLADTNTPPSISALNQTDNEITFTLSIADLDALLGAGTVLNTGSYTLEVTTEDELGNTSITPFQLVFEFDNAAPAAPTTPDLDAGSDSGDSDTDDLTNDTTPTFTFTAEANSTVAIISDLDGQLGTATADGSGNVTFTAPTGLSEGTHVITATATDTAGNVSAASSGLSIVIDTVSPADVSAIMQTNNPTNPNLTPETTATFTGTTEANASVAILDSNSAVITTTTADGSGNFTFTGIALVLGQNDFSFVATDAAGNESDPVSFTVFRNTQPTIDAGIFSIDENSSVGAAVGTVTADSQDGPTDTLTYSITGIDSGFEGTFAINASTGAITVADTANLNFENKTSFTVEVQVIDSKGDGLGGAGLVTTQNITINVNDVNEAPVFAQDPYTLTVEENSTNPTVVSGGPIVATDVDADDQGTNLTYAITGGTGASLFDIDPTTGVVTVKTGATLDYETTDSYTLDISVTDKLDGDSNGEVGAVNTVTQTATVNLIDVNEAPVITSGTTADIAENSANGTVVTTVTATDVDEDDPPFTFAITGGTGVGVFDINTSTGEITVIDSASLNFEGGTTSFTLDIEVTDNLDGNGLGEVGMVLSDNFQLTINVTDVNDAPVAVAAPTLQIDENAAATTAVTTDGTIVADLTDYFTDEDMDTLTFSIIGGNNGAFAIDGDNIVVADSTKLDFETSGLNSYTLTILATDDGTGMLTAQQDIDIQVINLNELPIIPGGTISFPNISLLDVDDASDVNDFSLDIGLTDPENDTLTFSGDEFSVVAAQDVDGFFQLNTDGTIELLMPLSQLDLDVNGERTFTITFYMDDDNSTLTDTPGINRGPFTLQLMVTDNEAPVFVQPAGMAFTIEENVDDSIMDGDSLTPAVILEATDVENDAFTFTIEPSASNSSQGLVDLFELVLVDDMGTGDPNDDTYELVVADAAGLTFDNVNFLGATGGVFDIDLVVTDAVGRFSTKTITITVTDENNRPTFVDPGNQSVDEFVETATGSLGAESGDVVYNLGGAFSDIDAAANLSYNIDAAVLTGTSTDITGAFTIDGDEIKVDMAQLIDFEGLTPKSITLTITADDGQGEANSTVTGDITILINDLNELPIYDSPTDAFEIPFVDVDDEFLGTPIVLGNISSVLTETDPEGDTINFSQISMGGTGFEYFSLGTDGTISLIKNVPDEMFSNQERFFTLTFDYNDGVGGDSLDSNTNLGFSPFELTIRVFQNPPATFDDPGNYDFSVDENTPVSSTMVQTVSATDPEGETVTYSIDDPSGTFDIDANTGVITIIDNTALNFEANTQLTITVFAIDEAMNMTPETITVTINDVNEAPVIDNNPGPFNIDEDIADLTFVGQVMITDVDAGDSHTFEIVGGDPNGVFAIDNSGNITIADNATIDFETTDVYTLEIKVTDNGGPTPGSNKLFDSQSFTINVGDVNEAPVKIGADFALPIVDESDLTTQEITDPLATAGTSFVKRFDIDVSSFYADPEMSDVLLQVNTDFDGDTPDFTAGGHIISATFDNVNDQLVVVFEYYGVDQDRAPTEIELIAVEDTVDMLQATSPLNITVSVTNEQAVDFQFIPVLNPTIDSTNGFDGVSFANLPTATDRFADEQTFFVEIWGTTLVGQDDVSDGNNGVDGPQNAWIEGFRLVVLGLQYRDDLVDVIDIIAPAQALGEGGDPIEWMNGEVNNFNAFFGSTGSLDLEPPIPGFGSIGGDGSYVRLGYLQLQAKVGVEISNVTDLVSINFADSETSIALNGADEGDLQPPGDPENPIPRTADIETTIDPSQITIVSTPVDIVDAEKFTISSTNSQAVIGVLGQSTIDGLEVSGQGGNGVGNVTSFTGNIFVLFSGSETDPDSFEIIGSELILTENPNGPFSPGEPTTPGGEPVGAASDPANFGLEAFEPTQNLPTQVAVRETVLRIGGMPQVTFGQSDDPFNSEVSFNSSGFNYDIASGFADIVSEQPFGQGSLTFAERNNLGGISLNSNGTETSSIEGDSNGGYVLTLNLSRLIQETFNVQQITANANLAFSGTIVATTGGAVPLQGTVFVKDGQPLEDGSGMFVTVNKTRTATDASGQVAELPDNVDWASEWDSLWVEVWGNTADASGVYGGTLDLAYNTDLYTATQIEYASSMTVGRGGSIDDANGTITGLGSQSEVYTMGNGSFVLLGRVKLESLPGDGIDVSVGGDLSAESLGLAATNAKIMLSGIGAVDPDVTDVAEVDVWAVAYDANDDGKIGIADFSQFISAYGKSTLTANNALLAALDFDNSGRVGLSDFSAFIQNYGKNKLNAASIKYPETFTQMWVGKGVELNGPDSLQDVFDQAISDWQDALGWEEPIDVKLVVKDFGDAQLGEAELLGLDENGLPQFGILTLDDDGAGLGWSSDLEGGPAEGQYDLYTVILHELGHLYGFMSHYAGFADNVVTDHDGNKIFIGSDFVAVLDDYAHHLDATEHMGDVMNAALDPGQRKLISALDVQILQTAYESATSGQSVGGGSAALHATVTTQSIVEETIAPVVTEAPVSFVFDKVVDVESVSGRTGYEATISPVVYNELIKNGVRVTTSSSTEVQQQIEEVDSAVATLAIEDSSLLLADSVENAEYFATEEDSTNVDDLFAEWDFNSDLEG</sequence>
<dbReference type="CDD" id="cd11304">
    <property type="entry name" value="Cadherin_repeat"/>
    <property type="match status" value="6"/>
</dbReference>
<dbReference type="PROSITE" id="PS00018">
    <property type="entry name" value="EF_HAND_1"/>
    <property type="match status" value="2"/>
</dbReference>
<dbReference type="PANTHER" id="PTHR24027">
    <property type="entry name" value="CADHERIN-23"/>
    <property type="match status" value="1"/>
</dbReference>
<dbReference type="GO" id="GO:0008013">
    <property type="term" value="F:beta-catenin binding"/>
    <property type="evidence" value="ECO:0007669"/>
    <property type="project" value="TreeGrafter"/>
</dbReference>
<dbReference type="SMART" id="SM00112">
    <property type="entry name" value="CA"/>
    <property type="match status" value="7"/>
</dbReference>
<evidence type="ECO:0000256" key="4">
    <source>
        <dbReference type="ARBA" id="ARBA00023136"/>
    </source>
</evidence>
<dbReference type="KEGG" id="bvo:Pan97_20450"/>
<evidence type="ECO:0000259" key="6">
    <source>
        <dbReference type="PROSITE" id="PS50222"/>
    </source>
</evidence>
<evidence type="ECO:0000313" key="8">
    <source>
        <dbReference type="EMBL" id="QDU75025.1"/>
    </source>
</evidence>
<evidence type="ECO:0000256" key="3">
    <source>
        <dbReference type="ARBA" id="ARBA00022837"/>
    </source>
</evidence>
<dbReference type="GO" id="GO:0005509">
    <property type="term" value="F:calcium ion binding"/>
    <property type="evidence" value="ECO:0007669"/>
    <property type="project" value="InterPro"/>
</dbReference>
<feature type="domain" description="Cadherin" evidence="7">
    <location>
        <begin position="1491"/>
        <end position="1590"/>
    </location>
</feature>
<feature type="domain" description="Cadherin" evidence="7">
    <location>
        <begin position="650"/>
        <end position="766"/>
    </location>
</feature>
<dbReference type="GO" id="GO:0045296">
    <property type="term" value="F:cadherin binding"/>
    <property type="evidence" value="ECO:0007669"/>
    <property type="project" value="TreeGrafter"/>
</dbReference>
<dbReference type="GO" id="GO:0007156">
    <property type="term" value="P:homophilic cell adhesion via plasma membrane adhesion molecules"/>
    <property type="evidence" value="ECO:0007669"/>
    <property type="project" value="InterPro"/>
</dbReference>
<gene>
    <name evidence="8" type="ORF">Pan97_20450</name>
</gene>
<evidence type="ECO:0000256" key="1">
    <source>
        <dbReference type="ARBA" id="ARBA00004370"/>
    </source>
</evidence>
<dbReference type="Pfam" id="PF19077">
    <property type="entry name" value="Big_13"/>
    <property type="match status" value="1"/>
</dbReference>